<evidence type="ECO:0000313" key="1">
    <source>
        <dbReference type="EMBL" id="PRQ33807.1"/>
    </source>
</evidence>
<dbReference type="Proteomes" id="UP000238479">
    <property type="component" value="Chromosome 5"/>
</dbReference>
<keyword evidence="2" id="KW-1185">Reference proteome</keyword>
<evidence type="ECO:0000313" key="2">
    <source>
        <dbReference type="Proteomes" id="UP000238479"/>
    </source>
</evidence>
<comment type="caution">
    <text evidence="1">The sequence shown here is derived from an EMBL/GenBank/DDBJ whole genome shotgun (WGS) entry which is preliminary data.</text>
</comment>
<name>A0A2P6QHZ8_ROSCH</name>
<reference evidence="1 2" key="1">
    <citation type="journal article" date="2018" name="Nat. Genet.">
        <title>The Rosa genome provides new insights in the design of modern roses.</title>
        <authorList>
            <person name="Bendahmane M."/>
        </authorList>
    </citation>
    <scope>NUCLEOTIDE SEQUENCE [LARGE SCALE GENOMIC DNA]</scope>
    <source>
        <strain evidence="2">cv. Old Blush</strain>
    </source>
</reference>
<accession>A0A2P6QHZ8</accession>
<organism evidence="1 2">
    <name type="scientific">Rosa chinensis</name>
    <name type="common">China rose</name>
    <dbReference type="NCBI Taxonomy" id="74649"/>
    <lineage>
        <taxon>Eukaryota</taxon>
        <taxon>Viridiplantae</taxon>
        <taxon>Streptophyta</taxon>
        <taxon>Embryophyta</taxon>
        <taxon>Tracheophyta</taxon>
        <taxon>Spermatophyta</taxon>
        <taxon>Magnoliopsida</taxon>
        <taxon>eudicotyledons</taxon>
        <taxon>Gunneridae</taxon>
        <taxon>Pentapetalae</taxon>
        <taxon>rosids</taxon>
        <taxon>fabids</taxon>
        <taxon>Rosales</taxon>
        <taxon>Rosaceae</taxon>
        <taxon>Rosoideae</taxon>
        <taxon>Rosoideae incertae sedis</taxon>
        <taxon>Rosa</taxon>
    </lineage>
</organism>
<dbReference type="AlphaFoldDB" id="A0A2P6QHZ8"/>
<dbReference type="EMBL" id="PDCK01000043">
    <property type="protein sequence ID" value="PRQ33807.1"/>
    <property type="molecule type" value="Genomic_DNA"/>
</dbReference>
<sequence>MENRNTVSKSNPNQSLYVPRRGQVKIKIFKGLFKSLASILVGFACKPAREDGGFLSSNPQPRRKSQVGIAEMLNI</sequence>
<proteinExistence type="predicted"/>
<gene>
    <name evidence="1" type="ORF">RchiOBHm_Chr5g0061731</name>
</gene>
<protein>
    <submittedName>
        <fullName evidence="1">Uncharacterized protein</fullName>
    </submittedName>
</protein>
<dbReference type="Gramene" id="PRQ33807">
    <property type="protein sequence ID" value="PRQ33807"/>
    <property type="gene ID" value="RchiOBHm_Chr5g0061731"/>
</dbReference>